<accession>A0A133KE43</accession>
<evidence type="ECO:0000313" key="2">
    <source>
        <dbReference type="Proteomes" id="UP000070376"/>
    </source>
</evidence>
<proteinExistence type="predicted"/>
<dbReference type="AlphaFoldDB" id="A0A133KE43"/>
<protein>
    <submittedName>
        <fullName evidence="1">Uncharacterized protein</fullName>
    </submittedName>
</protein>
<dbReference type="Proteomes" id="UP000070376">
    <property type="component" value="Unassembled WGS sequence"/>
</dbReference>
<dbReference type="PATRIC" id="fig|1398.22.peg.3193"/>
<sequence length="49" mass="5525">MVTLTLNNITKTLRIRQKCEKFDGVRHAGHGILFCSGEPWILISNVISI</sequence>
<dbReference type="EMBL" id="LRPN01000162">
    <property type="protein sequence ID" value="KWZ77838.1"/>
    <property type="molecule type" value="Genomic_DNA"/>
</dbReference>
<comment type="caution">
    <text evidence="1">The sequence shown here is derived from an EMBL/GenBank/DDBJ whole genome shotgun (WGS) entry which is preliminary data.</text>
</comment>
<organism evidence="1 2">
    <name type="scientific">Heyndrickxia coagulans</name>
    <name type="common">Weizmannia coagulans</name>
    <dbReference type="NCBI Taxonomy" id="1398"/>
    <lineage>
        <taxon>Bacteria</taxon>
        <taxon>Bacillati</taxon>
        <taxon>Bacillota</taxon>
        <taxon>Bacilli</taxon>
        <taxon>Bacillales</taxon>
        <taxon>Bacillaceae</taxon>
        <taxon>Heyndrickxia</taxon>
    </lineage>
</organism>
<gene>
    <name evidence="1" type="ORF">HMPREF3213_03190</name>
</gene>
<evidence type="ECO:0000313" key="1">
    <source>
        <dbReference type="EMBL" id="KWZ77838.1"/>
    </source>
</evidence>
<name>A0A133KE43_HEYCO</name>
<reference evidence="2" key="1">
    <citation type="submission" date="2016-01" db="EMBL/GenBank/DDBJ databases">
        <authorList>
            <person name="Mitreva M."/>
            <person name="Pepin K.H."/>
            <person name="Mihindukulasuriya K.A."/>
            <person name="Fulton R."/>
            <person name="Fronick C."/>
            <person name="O'Laughlin M."/>
            <person name="Miner T."/>
            <person name="Herter B."/>
            <person name="Rosa B.A."/>
            <person name="Cordes M."/>
            <person name="Tomlinson C."/>
            <person name="Wollam A."/>
            <person name="Palsikar V.B."/>
            <person name="Mardis E.R."/>
            <person name="Wilson R.K."/>
        </authorList>
    </citation>
    <scope>NUCLEOTIDE SEQUENCE [LARGE SCALE GENOMIC DNA]</scope>
    <source>
        <strain evidence="2">GED7749B</strain>
    </source>
</reference>